<keyword evidence="3 4" id="KW-0274">FAD</keyword>
<evidence type="ECO:0000313" key="8">
    <source>
        <dbReference type="Proteomes" id="UP001303889"/>
    </source>
</evidence>
<evidence type="ECO:0000313" key="7">
    <source>
        <dbReference type="EMBL" id="KAK3904511.1"/>
    </source>
</evidence>
<accession>A0AAN6MQC4</accession>
<feature type="binding site" evidence="3">
    <location>
        <position position="119"/>
    </location>
    <ligand>
        <name>FAD</name>
        <dbReference type="ChEBI" id="CHEBI:57692"/>
    </ligand>
</feature>
<dbReference type="InterPro" id="IPR036188">
    <property type="entry name" value="FAD/NAD-bd_sf"/>
</dbReference>
<evidence type="ECO:0000256" key="3">
    <source>
        <dbReference type="PIRSR" id="PIRSR000137-2"/>
    </source>
</evidence>
<feature type="signal peptide" evidence="5">
    <location>
        <begin position="1"/>
        <end position="22"/>
    </location>
</feature>
<dbReference type="PROSITE" id="PS00623">
    <property type="entry name" value="GMC_OXRED_1"/>
    <property type="match status" value="1"/>
</dbReference>
<keyword evidence="4" id="KW-0285">Flavoprotein</keyword>
<dbReference type="GO" id="GO:0016614">
    <property type="term" value="F:oxidoreductase activity, acting on CH-OH group of donors"/>
    <property type="evidence" value="ECO:0007669"/>
    <property type="project" value="InterPro"/>
</dbReference>
<evidence type="ECO:0000256" key="4">
    <source>
        <dbReference type="RuleBase" id="RU003968"/>
    </source>
</evidence>
<dbReference type="SUPFAM" id="SSF51905">
    <property type="entry name" value="FAD/NAD(P)-binding domain"/>
    <property type="match status" value="1"/>
</dbReference>
<reference evidence="7" key="1">
    <citation type="journal article" date="2023" name="Mol. Phylogenet. Evol.">
        <title>Genome-scale phylogeny and comparative genomics of the fungal order Sordariales.</title>
        <authorList>
            <person name="Hensen N."/>
            <person name="Bonometti L."/>
            <person name="Westerberg I."/>
            <person name="Brannstrom I.O."/>
            <person name="Guillou S."/>
            <person name="Cros-Aarteil S."/>
            <person name="Calhoun S."/>
            <person name="Haridas S."/>
            <person name="Kuo A."/>
            <person name="Mondo S."/>
            <person name="Pangilinan J."/>
            <person name="Riley R."/>
            <person name="LaButti K."/>
            <person name="Andreopoulos B."/>
            <person name="Lipzen A."/>
            <person name="Chen C."/>
            <person name="Yan M."/>
            <person name="Daum C."/>
            <person name="Ng V."/>
            <person name="Clum A."/>
            <person name="Steindorff A."/>
            <person name="Ohm R.A."/>
            <person name="Martin F."/>
            <person name="Silar P."/>
            <person name="Natvig D.O."/>
            <person name="Lalanne C."/>
            <person name="Gautier V."/>
            <person name="Ament-Velasquez S.L."/>
            <person name="Kruys A."/>
            <person name="Hutchinson M.I."/>
            <person name="Powell A.J."/>
            <person name="Barry K."/>
            <person name="Miller A.N."/>
            <person name="Grigoriev I.V."/>
            <person name="Debuchy R."/>
            <person name="Gladieux P."/>
            <person name="Hiltunen Thoren M."/>
            <person name="Johannesson H."/>
        </authorList>
    </citation>
    <scope>NUCLEOTIDE SEQUENCE</scope>
    <source>
        <strain evidence="7">CBS 103.79</strain>
    </source>
</reference>
<dbReference type="PANTHER" id="PTHR11552:SF115">
    <property type="entry name" value="DEHYDROGENASE XPTC-RELATED"/>
    <property type="match status" value="1"/>
</dbReference>
<feature type="domain" description="Glucose-methanol-choline oxidoreductase N-terminal" evidence="6">
    <location>
        <begin position="117"/>
        <end position="140"/>
    </location>
</feature>
<evidence type="ECO:0000256" key="1">
    <source>
        <dbReference type="ARBA" id="ARBA00010790"/>
    </source>
</evidence>
<evidence type="ECO:0000259" key="6">
    <source>
        <dbReference type="PROSITE" id="PS00623"/>
    </source>
</evidence>
<feature type="chain" id="PRO_5042999335" description="Glucose-methanol-choline oxidoreductase N-terminal domain-containing protein" evidence="5">
    <location>
        <begin position="23"/>
        <end position="647"/>
    </location>
</feature>
<organism evidence="7 8">
    <name type="scientific">Staphylotrichum tortipilum</name>
    <dbReference type="NCBI Taxonomy" id="2831512"/>
    <lineage>
        <taxon>Eukaryota</taxon>
        <taxon>Fungi</taxon>
        <taxon>Dikarya</taxon>
        <taxon>Ascomycota</taxon>
        <taxon>Pezizomycotina</taxon>
        <taxon>Sordariomycetes</taxon>
        <taxon>Sordariomycetidae</taxon>
        <taxon>Sordariales</taxon>
        <taxon>Chaetomiaceae</taxon>
        <taxon>Staphylotrichum</taxon>
    </lineage>
</organism>
<dbReference type="SUPFAM" id="SSF54373">
    <property type="entry name" value="FAD-linked reductases, C-terminal domain"/>
    <property type="match status" value="1"/>
</dbReference>
<keyword evidence="8" id="KW-1185">Reference proteome</keyword>
<name>A0AAN6MQC4_9PEZI</name>
<comment type="caution">
    <text evidence="7">The sequence shown here is derived from an EMBL/GenBank/DDBJ whole genome shotgun (WGS) entry which is preliminary data.</text>
</comment>
<dbReference type="InterPro" id="IPR007867">
    <property type="entry name" value="GMC_OxRtase_C"/>
</dbReference>
<keyword evidence="5" id="KW-0732">Signal</keyword>
<sequence>MLLPSPLTSLLAVLQLTSAVQGTSGNVEHHHAQLLDTYDFVIAGGGTAGLTVADRLTEAFPDKSVLVVEYGEVEYAPGVFDPPKTAWGATGGLASSWVLSSTPSPEFNNNTATVVVGKVVGGSSAVNGMFFDRGSRHDYDTWNRLQDDDRSAKPGKGAIDWSWNGIYPFFKKSATFTPPPAAVVSMYNYTWDMSAFGNSTPIYASLPPFLWGDHYISRNAWKEMGIWMSQECADGNKEGLCWTPISEHPTTARRSYSGLAHYADVIAKRPNYHLLVKHQVARVVYSKGNTKSGPPVVEVRPLDGSQLFNVSAKNEVILSTGVFGTPAVLQRSGIGPAAFLESAKIPLLTVPQDSKPLPFYPLPSEMLNETFTAQATAAFNETPAQGPYTLAMSSSSIWVPLPNISVTYSTIIDDIRRLANASDPSSLHLPPAYGLEPTLVAGYRAQLLALADLLANPRSPSLESAFATGTHASAVLLHPLSRGTARLNLTHPFELPILDYRSASNPIDMALHVAHTRYLRRMVHTASMQALGAVEVDPGEARQTDAELAAFVRQTAIQSYMHPCCTAAMLPRARGGVVGADLKVHGAAGLRVVDMSVLPMLPGAHLSWTAYAVGEKVSFHVCFVKMALTCGQAADIIIRERSKGKGE</sequence>
<dbReference type="PIRSF" id="PIRSF000137">
    <property type="entry name" value="Alcohol_oxidase"/>
    <property type="match status" value="1"/>
</dbReference>
<reference evidence="7" key="2">
    <citation type="submission" date="2023-05" db="EMBL/GenBank/DDBJ databases">
        <authorList>
            <consortium name="Lawrence Berkeley National Laboratory"/>
            <person name="Steindorff A."/>
            <person name="Hensen N."/>
            <person name="Bonometti L."/>
            <person name="Westerberg I."/>
            <person name="Brannstrom I.O."/>
            <person name="Guillou S."/>
            <person name="Cros-Aarteil S."/>
            <person name="Calhoun S."/>
            <person name="Haridas S."/>
            <person name="Kuo A."/>
            <person name="Mondo S."/>
            <person name="Pangilinan J."/>
            <person name="Riley R."/>
            <person name="Labutti K."/>
            <person name="Andreopoulos B."/>
            <person name="Lipzen A."/>
            <person name="Chen C."/>
            <person name="Yanf M."/>
            <person name="Daum C."/>
            <person name="Ng V."/>
            <person name="Clum A."/>
            <person name="Ohm R."/>
            <person name="Martin F."/>
            <person name="Silar P."/>
            <person name="Natvig D."/>
            <person name="Lalanne C."/>
            <person name="Gautier V."/>
            <person name="Ament-Velasquez S.L."/>
            <person name="Kruys A."/>
            <person name="Hutchinson M.I."/>
            <person name="Powell A.J."/>
            <person name="Barry K."/>
            <person name="Miller A.N."/>
            <person name="Grigoriev I.V."/>
            <person name="Debuchy R."/>
            <person name="Gladieux P."/>
            <person name="Thoren M.H."/>
            <person name="Johannesson H."/>
        </authorList>
    </citation>
    <scope>NUCLEOTIDE SEQUENCE</scope>
    <source>
        <strain evidence="7">CBS 103.79</strain>
    </source>
</reference>
<feature type="binding site" evidence="3">
    <location>
        <position position="560"/>
    </location>
    <ligand>
        <name>substrate</name>
    </ligand>
</feature>
<dbReference type="Pfam" id="PF05199">
    <property type="entry name" value="GMC_oxred_C"/>
    <property type="match status" value="1"/>
</dbReference>
<evidence type="ECO:0000256" key="2">
    <source>
        <dbReference type="PIRSR" id="PIRSR000137-1"/>
    </source>
</evidence>
<evidence type="ECO:0000256" key="5">
    <source>
        <dbReference type="SAM" id="SignalP"/>
    </source>
</evidence>
<dbReference type="InterPro" id="IPR000172">
    <property type="entry name" value="GMC_OxRdtase_N"/>
</dbReference>
<proteinExistence type="inferred from homology"/>
<protein>
    <recommendedName>
        <fullName evidence="6">Glucose-methanol-choline oxidoreductase N-terminal domain-containing protein</fullName>
    </recommendedName>
</protein>
<dbReference type="Pfam" id="PF00732">
    <property type="entry name" value="GMC_oxred_N"/>
    <property type="match status" value="1"/>
</dbReference>
<dbReference type="Gene3D" id="3.30.560.10">
    <property type="entry name" value="Glucose Oxidase, domain 3"/>
    <property type="match status" value="1"/>
</dbReference>
<dbReference type="GO" id="GO:0044550">
    <property type="term" value="P:secondary metabolite biosynthetic process"/>
    <property type="evidence" value="ECO:0007669"/>
    <property type="project" value="TreeGrafter"/>
</dbReference>
<dbReference type="AlphaFoldDB" id="A0AAN6MQC4"/>
<feature type="active site" description="Proton acceptor" evidence="2">
    <location>
        <position position="605"/>
    </location>
</feature>
<dbReference type="Gene3D" id="3.50.50.60">
    <property type="entry name" value="FAD/NAD(P)-binding domain"/>
    <property type="match status" value="1"/>
</dbReference>
<dbReference type="PANTHER" id="PTHR11552">
    <property type="entry name" value="GLUCOSE-METHANOL-CHOLINE GMC OXIDOREDUCTASE"/>
    <property type="match status" value="1"/>
</dbReference>
<feature type="binding site" evidence="3">
    <location>
        <position position="280"/>
    </location>
    <ligand>
        <name>FAD</name>
        <dbReference type="ChEBI" id="CHEBI:57692"/>
    </ligand>
</feature>
<dbReference type="GO" id="GO:0050660">
    <property type="term" value="F:flavin adenine dinucleotide binding"/>
    <property type="evidence" value="ECO:0007669"/>
    <property type="project" value="InterPro"/>
</dbReference>
<comment type="cofactor">
    <cofactor evidence="3">
        <name>FAD</name>
        <dbReference type="ChEBI" id="CHEBI:57692"/>
    </cofactor>
</comment>
<feature type="active site" description="Proton donor" evidence="2">
    <location>
        <position position="562"/>
    </location>
</feature>
<dbReference type="Proteomes" id="UP001303889">
    <property type="component" value="Unassembled WGS sequence"/>
</dbReference>
<dbReference type="InterPro" id="IPR012132">
    <property type="entry name" value="GMC_OxRdtase"/>
</dbReference>
<dbReference type="EMBL" id="MU855394">
    <property type="protein sequence ID" value="KAK3904511.1"/>
    <property type="molecule type" value="Genomic_DNA"/>
</dbReference>
<gene>
    <name evidence="7" type="ORF">C8A05DRAFT_13625</name>
</gene>
<comment type="similarity">
    <text evidence="1 4">Belongs to the GMC oxidoreductase family.</text>
</comment>